<comment type="caution">
    <text evidence="2">The sequence shown here is derived from an EMBL/GenBank/DDBJ whole genome shotgun (WGS) entry which is preliminary data.</text>
</comment>
<feature type="domain" description="DUF1023" evidence="1">
    <location>
        <begin position="309"/>
        <end position="482"/>
    </location>
</feature>
<dbReference type="SUPFAM" id="SSF53474">
    <property type="entry name" value="alpha/beta-Hydrolases"/>
    <property type="match status" value="1"/>
</dbReference>
<dbReference type="Pfam" id="PF06259">
    <property type="entry name" value="Abhydrolase_8"/>
    <property type="match status" value="1"/>
</dbReference>
<dbReference type="RefSeq" id="WP_213006836.1">
    <property type="nucleotide sequence ID" value="NZ_BOQN01000038.1"/>
</dbReference>
<name>A0A919TA34_9ACTN</name>
<evidence type="ECO:0000313" key="2">
    <source>
        <dbReference type="EMBL" id="GIM90931.1"/>
    </source>
</evidence>
<dbReference type="InterPro" id="IPR010427">
    <property type="entry name" value="DUF1023"/>
</dbReference>
<organism evidence="2 3">
    <name type="scientific">Paractinoplanes toevensis</name>
    <dbReference type="NCBI Taxonomy" id="571911"/>
    <lineage>
        <taxon>Bacteria</taxon>
        <taxon>Bacillati</taxon>
        <taxon>Actinomycetota</taxon>
        <taxon>Actinomycetes</taxon>
        <taxon>Micromonosporales</taxon>
        <taxon>Micromonosporaceae</taxon>
        <taxon>Paractinoplanes</taxon>
    </lineage>
</organism>
<evidence type="ECO:0000313" key="3">
    <source>
        <dbReference type="Proteomes" id="UP000677082"/>
    </source>
</evidence>
<reference evidence="2 3" key="1">
    <citation type="submission" date="2021-03" db="EMBL/GenBank/DDBJ databases">
        <title>Whole genome shotgun sequence of Actinoplanes toevensis NBRC 105298.</title>
        <authorList>
            <person name="Komaki H."/>
            <person name="Tamura T."/>
        </authorList>
    </citation>
    <scope>NUCLEOTIDE SEQUENCE [LARGE SCALE GENOMIC DNA]</scope>
    <source>
        <strain evidence="2 3">NBRC 105298</strain>
    </source>
</reference>
<dbReference type="EMBL" id="BOQN01000038">
    <property type="protein sequence ID" value="GIM90931.1"/>
    <property type="molecule type" value="Genomic_DNA"/>
</dbReference>
<proteinExistence type="predicted"/>
<evidence type="ECO:0000259" key="1">
    <source>
        <dbReference type="Pfam" id="PF06259"/>
    </source>
</evidence>
<protein>
    <recommendedName>
        <fullName evidence="1">DUF1023 domain-containing protein</fullName>
    </recommendedName>
</protein>
<keyword evidence="3" id="KW-1185">Reference proteome</keyword>
<dbReference type="InterPro" id="IPR029058">
    <property type="entry name" value="AB_hydrolase_fold"/>
</dbReference>
<accession>A0A919TA34</accession>
<gene>
    <name evidence="2" type="ORF">Ato02nite_027240</name>
</gene>
<dbReference type="Proteomes" id="UP000677082">
    <property type="component" value="Unassembled WGS sequence"/>
</dbReference>
<sequence>MSEVTLRMLFDVDTDAIGRRADGWLRMAGSIDDACEELIRVSRDLEHVWPDGPAAEAAAARGHDLRSEASNAYPPCRRIGDALRLHADTLRGLQGRVQGIAAEASGRGFSVDVTTGTVTAPSRMFTESGSPQIVAQQIAAYVNEFRAILAQAAESDASTADAISVNLPDATAGFGTLGLPPVDEATLRDQQGRTPKEVNGWWRTLTPEQQEQAIRDFPELVGWLDGVPSTDRDVANRLVLTTRMDALRSDADAHARRLADLLMNDPRNRFEIQRETEAMNAAQSQLDKLAEVDKALQRLGPPGLLLGVDGSGDGRVVIAVGDPDTALHTGVWVPGLGTTMEGNTVDNVKRMQTVNAATDLYLDQPGQVSTVYWLGYDAPDLNNFSVVGEGRSEQGGPSYLHFMEGLRATHDTGPSHLVAMGHSYGSTVVAEAALTGRLPVDDIMVQGSPGMHTDHASDLMADPRHVWAGSAGNDPVSETSNVTKYTQLVPIAGPFIGDAYDDGHGVSPHEAAFGANQYVVDTSGHTHYWEQDSESVNNQARVLVGQYSRVGTVHGSPPPDVVP</sequence>
<dbReference type="AlphaFoldDB" id="A0A919TA34"/>